<proteinExistence type="predicted"/>
<sequence>MTANLGKPVPPGLWQERQSYRIKLEHKILVSLFLSIYV</sequence>
<protein>
    <submittedName>
        <fullName evidence="1">Uncharacterized protein</fullName>
    </submittedName>
</protein>
<dbReference type="EMBL" id="GBXM01059073">
    <property type="protein sequence ID" value="JAH49504.1"/>
    <property type="molecule type" value="Transcribed_RNA"/>
</dbReference>
<dbReference type="AlphaFoldDB" id="A0A0E9T758"/>
<accession>A0A0E9T758</accession>
<reference evidence="1" key="2">
    <citation type="journal article" date="2015" name="Fish Shellfish Immunol.">
        <title>Early steps in the European eel (Anguilla anguilla)-Vibrio vulnificus interaction in the gills: Role of the RtxA13 toxin.</title>
        <authorList>
            <person name="Callol A."/>
            <person name="Pajuelo D."/>
            <person name="Ebbesson L."/>
            <person name="Teles M."/>
            <person name="MacKenzie S."/>
            <person name="Amaro C."/>
        </authorList>
    </citation>
    <scope>NUCLEOTIDE SEQUENCE</scope>
</reference>
<reference evidence="1" key="1">
    <citation type="submission" date="2014-11" db="EMBL/GenBank/DDBJ databases">
        <authorList>
            <person name="Amaro Gonzalez C."/>
        </authorList>
    </citation>
    <scope>NUCLEOTIDE SEQUENCE</scope>
</reference>
<name>A0A0E9T758_ANGAN</name>
<evidence type="ECO:0000313" key="1">
    <source>
        <dbReference type="EMBL" id="JAH49504.1"/>
    </source>
</evidence>
<organism evidence="1">
    <name type="scientific">Anguilla anguilla</name>
    <name type="common">European freshwater eel</name>
    <name type="synonym">Muraena anguilla</name>
    <dbReference type="NCBI Taxonomy" id="7936"/>
    <lineage>
        <taxon>Eukaryota</taxon>
        <taxon>Metazoa</taxon>
        <taxon>Chordata</taxon>
        <taxon>Craniata</taxon>
        <taxon>Vertebrata</taxon>
        <taxon>Euteleostomi</taxon>
        <taxon>Actinopterygii</taxon>
        <taxon>Neopterygii</taxon>
        <taxon>Teleostei</taxon>
        <taxon>Anguilliformes</taxon>
        <taxon>Anguillidae</taxon>
        <taxon>Anguilla</taxon>
    </lineage>
</organism>